<dbReference type="Proteomes" id="UP000539642">
    <property type="component" value="Unassembled WGS sequence"/>
</dbReference>
<keyword evidence="2" id="KW-1185">Reference proteome</keyword>
<comment type="caution">
    <text evidence="1">The sequence shown here is derived from an EMBL/GenBank/DDBJ whole genome shotgun (WGS) entry which is preliminary data.</text>
</comment>
<sequence length="33" mass="3382">MGNTGHPATMFMTTNYQASHIVGTTVAASATVI</sequence>
<protein>
    <submittedName>
        <fullName evidence="1">Uncharacterized protein</fullName>
    </submittedName>
</protein>
<accession>A0A840UNY2</accession>
<name>A0A840UNY2_9BACT</name>
<evidence type="ECO:0000313" key="2">
    <source>
        <dbReference type="Proteomes" id="UP000539642"/>
    </source>
</evidence>
<proteinExistence type="predicted"/>
<evidence type="ECO:0000313" key="1">
    <source>
        <dbReference type="EMBL" id="MBB5347472.1"/>
    </source>
</evidence>
<reference evidence="1 2" key="1">
    <citation type="submission" date="2020-08" db="EMBL/GenBank/DDBJ databases">
        <title>Genomic Encyclopedia of Type Strains, Phase IV (KMG-IV): sequencing the most valuable type-strain genomes for metagenomic binning, comparative biology and taxonomic classification.</title>
        <authorList>
            <person name="Goeker M."/>
        </authorList>
    </citation>
    <scope>NUCLEOTIDE SEQUENCE [LARGE SCALE GENOMIC DNA]</scope>
    <source>
        <strain evidence="1 2">DSM 28570</strain>
    </source>
</reference>
<organism evidence="1 2">
    <name type="scientific">Desulfoprunum benzoelyticum</name>
    <dbReference type="NCBI Taxonomy" id="1506996"/>
    <lineage>
        <taxon>Bacteria</taxon>
        <taxon>Pseudomonadati</taxon>
        <taxon>Thermodesulfobacteriota</taxon>
        <taxon>Desulfobulbia</taxon>
        <taxon>Desulfobulbales</taxon>
        <taxon>Desulfobulbaceae</taxon>
        <taxon>Desulfoprunum</taxon>
    </lineage>
</organism>
<dbReference type="AlphaFoldDB" id="A0A840UNY2"/>
<gene>
    <name evidence="1" type="ORF">HNQ81_001188</name>
</gene>
<dbReference type="EMBL" id="JACHEO010000004">
    <property type="protein sequence ID" value="MBB5347472.1"/>
    <property type="molecule type" value="Genomic_DNA"/>
</dbReference>